<evidence type="ECO:0000313" key="6">
    <source>
        <dbReference type="EMBL" id="OQR73399.1"/>
    </source>
</evidence>
<proteinExistence type="inferred from homology"/>
<dbReference type="EMBL" id="MNPL01010014">
    <property type="protein sequence ID" value="OQR73399.1"/>
    <property type="molecule type" value="Genomic_DNA"/>
</dbReference>
<keyword evidence="2" id="KW-0677">Repeat</keyword>
<sequence>MYFSALTACAEGLSRQQGCTHYTALHRKSQNGINGTPEIANGTAVIPPCGETPCDNSATTLSYLLPENRHLTQLKVLKYRVVNIANDDGSNPVVKLEQVQRQNEMLVKAFAPYNISFDLDHVILKNTRLRQTGILFGCNPANIGDGICQAECVLYSTFNDGGDCDPKDAVCSTDMIHDGVCQQVCNDAEHDYDGGDCCVMSPDNEPLCLDPVSPNRRQYMTIEDFKDYVKLDNQDRLNIMFAEWTNSYLIGLATFPWDSENAMSVRGGIVMKPREYGVPGHTATLVHEMGHILGLWHVHHGISEMACGDFCYEWSASMTTGDLCSDTPPSPVHMLCSNPRPRSDCGRLQVFSHAPISNYMSYSGDDCMDHFSPQQMARMHCHINRFYNEWRVDNGTRHTLHLYVVSNAGRVVLHWESVANMRGSEKDGNQLFLVKKRVVSYATNNKDTTKGEIRRRVRGTVFADHSVQVGEKITYTVTRISSMEPLVKGKVTVEVN</sequence>
<comment type="caution">
    <text evidence="6">The sequence shown here is derived from an EMBL/GenBank/DDBJ whole genome shotgun (WGS) entry which is preliminary data.</text>
</comment>
<dbReference type="GO" id="GO:0006508">
    <property type="term" value="P:proteolysis"/>
    <property type="evidence" value="ECO:0007669"/>
    <property type="project" value="TreeGrafter"/>
</dbReference>
<keyword evidence="4" id="KW-0325">Glycoprotein</keyword>
<dbReference type="InterPro" id="IPR000800">
    <property type="entry name" value="Notch_dom"/>
</dbReference>
<dbReference type="GO" id="GO:0004222">
    <property type="term" value="F:metalloendopeptidase activity"/>
    <property type="evidence" value="ECO:0007669"/>
    <property type="project" value="TreeGrafter"/>
</dbReference>
<keyword evidence="7" id="KW-1185">Reference proteome</keyword>
<evidence type="ECO:0000259" key="5">
    <source>
        <dbReference type="SMART" id="SM00004"/>
    </source>
</evidence>
<feature type="domain" description="LNR" evidence="5">
    <location>
        <begin position="164"/>
        <end position="198"/>
    </location>
</feature>
<protein>
    <recommendedName>
        <fullName evidence="5">LNR domain-containing protein</fullName>
    </recommendedName>
</protein>
<dbReference type="InterPro" id="IPR043543">
    <property type="entry name" value="PAPPA/PAPPA2"/>
</dbReference>
<evidence type="ECO:0000256" key="2">
    <source>
        <dbReference type="ARBA" id="ARBA00022737"/>
    </source>
</evidence>
<reference evidence="6 7" key="1">
    <citation type="journal article" date="2017" name="Gigascience">
        <title>Draft genome of the honey bee ectoparasitic mite, Tropilaelaps mercedesae, is shaped by the parasitic life history.</title>
        <authorList>
            <person name="Dong X."/>
            <person name="Armstrong S.D."/>
            <person name="Xia D."/>
            <person name="Makepeace B.L."/>
            <person name="Darby A.C."/>
            <person name="Kadowaki T."/>
        </authorList>
    </citation>
    <scope>NUCLEOTIDE SEQUENCE [LARGE SCALE GENOMIC DNA]</scope>
    <source>
        <strain evidence="6">Wuxi-XJTLU</strain>
    </source>
</reference>
<accession>A0A1V9XIT2</accession>
<evidence type="ECO:0000256" key="3">
    <source>
        <dbReference type="ARBA" id="ARBA00023157"/>
    </source>
</evidence>
<name>A0A1V9XIT2_9ACAR</name>
<dbReference type="GO" id="GO:0007166">
    <property type="term" value="P:cell surface receptor signaling pathway"/>
    <property type="evidence" value="ECO:0007669"/>
    <property type="project" value="TreeGrafter"/>
</dbReference>
<keyword evidence="3" id="KW-1015">Disulfide bond</keyword>
<dbReference type="SMART" id="SM00004">
    <property type="entry name" value="NL"/>
    <property type="match status" value="1"/>
</dbReference>
<gene>
    <name evidence="6" type="ORF">BIW11_09762</name>
</gene>
<organism evidence="6 7">
    <name type="scientific">Tropilaelaps mercedesae</name>
    <dbReference type="NCBI Taxonomy" id="418985"/>
    <lineage>
        <taxon>Eukaryota</taxon>
        <taxon>Metazoa</taxon>
        <taxon>Ecdysozoa</taxon>
        <taxon>Arthropoda</taxon>
        <taxon>Chelicerata</taxon>
        <taxon>Arachnida</taxon>
        <taxon>Acari</taxon>
        <taxon>Parasitiformes</taxon>
        <taxon>Mesostigmata</taxon>
        <taxon>Gamasina</taxon>
        <taxon>Dermanyssoidea</taxon>
        <taxon>Laelapidae</taxon>
        <taxon>Tropilaelaps</taxon>
    </lineage>
</organism>
<dbReference type="PANTHER" id="PTHR46130">
    <property type="entry name" value="LAMGL DOMAIN-CONTAINING PROTEIN"/>
    <property type="match status" value="1"/>
</dbReference>
<dbReference type="Pfam" id="PF05572">
    <property type="entry name" value="Peptidase_M43"/>
    <property type="match status" value="1"/>
</dbReference>
<dbReference type="GO" id="GO:0005615">
    <property type="term" value="C:extracellular space"/>
    <property type="evidence" value="ECO:0007669"/>
    <property type="project" value="TreeGrafter"/>
</dbReference>
<dbReference type="PANTHER" id="PTHR46130:SF3">
    <property type="entry name" value="CHROMOSOME UNDETERMINED SCAFFOLD_33, WHOLE GENOME SHOTGUN SEQUENCE"/>
    <property type="match status" value="1"/>
</dbReference>
<dbReference type="AlphaFoldDB" id="A0A1V9XIT2"/>
<dbReference type="InParanoid" id="A0A1V9XIT2"/>
<evidence type="ECO:0000256" key="1">
    <source>
        <dbReference type="ARBA" id="ARBA00008721"/>
    </source>
</evidence>
<dbReference type="InterPro" id="IPR008754">
    <property type="entry name" value="Peptidase_M43"/>
</dbReference>
<dbReference type="InterPro" id="IPR024079">
    <property type="entry name" value="MetalloPept_cat_dom_sf"/>
</dbReference>
<evidence type="ECO:0000256" key="4">
    <source>
        <dbReference type="ARBA" id="ARBA00023180"/>
    </source>
</evidence>
<dbReference type="SUPFAM" id="SSF55486">
    <property type="entry name" value="Metalloproteases ('zincins'), catalytic domain"/>
    <property type="match status" value="1"/>
</dbReference>
<dbReference type="Proteomes" id="UP000192247">
    <property type="component" value="Unassembled WGS sequence"/>
</dbReference>
<evidence type="ECO:0000313" key="7">
    <source>
        <dbReference type="Proteomes" id="UP000192247"/>
    </source>
</evidence>
<comment type="similarity">
    <text evidence="1">Belongs to the peptidase M43B family.</text>
</comment>
<dbReference type="STRING" id="418985.A0A1V9XIT2"/>
<dbReference type="OrthoDB" id="6477773at2759"/>
<dbReference type="Gene3D" id="3.30.300.320">
    <property type="match status" value="1"/>
</dbReference>
<dbReference type="Gene3D" id="3.40.390.10">
    <property type="entry name" value="Collagenase (Catalytic Domain)"/>
    <property type="match status" value="1"/>
</dbReference>